<dbReference type="GO" id="GO:0022857">
    <property type="term" value="F:transmembrane transporter activity"/>
    <property type="evidence" value="ECO:0007669"/>
    <property type="project" value="InterPro"/>
</dbReference>
<comment type="caution">
    <text evidence="7">The sequence shown here is derived from an EMBL/GenBank/DDBJ whole genome shotgun (WGS) entry which is preliminary data.</text>
</comment>
<name>A0A3S5CE67_9PLAT</name>
<feature type="transmembrane region" description="Helical" evidence="5">
    <location>
        <begin position="630"/>
        <end position="651"/>
    </location>
</feature>
<evidence type="ECO:0000256" key="4">
    <source>
        <dbReference type="ARBA" id="ARBA00023136"/>
    </source>
</evidence>
<dbReference type="PROSITE" id="PS50850">
    <property type="entry name" value="MFS"/>
    <property type="match status" value="1"/>
</dbReference>
<feature type="transmembrane region" description="Helical" evidence="5">
    <location>
        <begin position="725"/>
        <end position="743"/>
    </location>
</feature>
<keyword evidence="3 5" id="KW-1133">Transmembrane helix</keyword>
<dbReference type="PANTHER" id="PTHR24064">
    <property type="entry name" value="SOLUTE CARRIER FAMILY 22 MEMBER"/>
    <property type="match status" value="1"/>
</dbReference>
<keyword evidence="2 5" id="KW-0812">Transmembrane</keyword>
<reference evidence="7" key="1">
    <citation type="submission" date="2018-11" db="EMBL/GenBank/DDBJ databases">
        <authorList>
            <consortium name="Pathogen Informatics"/>
        </authorList>
    </citation>
    <scope>NUCLEOTIDE SEQUENCE</scope>
</reference>
<dbReference type="Gene3D" id="1.20.1250.20">
    <property type="entry name" value="MFS general substrate transporter like domains"/>
    <property type="match status" value="1"/>
</dbReference>
<feature type="transmembrane region" description="Helical" evidence="5">
    <location>
        <begin position="270"/>
        <end position="290"/>
    </location>
</feature>
<evidence type="ECO:0000313" key="7">
    <source>
        <dbReference type="EMBL" id="VEL13873.1"/>
    </source>
</evidence>
<protein>
    <recommendedName>
        <fullName evidence="6">Major facilitator superfamily (MFS) profile domain-containing protein</fullName>
    </recommendedName>
</protein>
<feature type="transmembrane region" description="Helical" evidence="5">
    <location>
        <begin position="597"/>
        <end position="623"/>
    </location>
</feature>
<feature type="transmembrane region" description="Helical" evidence="5">
    <location>
        <begin position="569"/>
        <end position="591"/>
    </location>
</feature>
<evidence type="ECO:0000256" key="1">
    <source>
        <dbReference type="ARBA" id="ARBA00004141"/>
    </source>
</evidence>
<evidence type="ECO:0000256" key="3">
    <source>
        <dbReference type="ARBA" id="ARBA00022989"/>
    </source>
</evidence>
<feature type="transmembrane region" description="Helical" evidence="5">
    <location>
        <begin position="657"/>
        <end position="681"/>
    </location>
</feature>
<feature type="domain" description="Major facilitator superfamily (MFS) profile" evidence="6">
    <location>
        <begin position="218"/>
        <end position="747"/>
    </location>
</feature>
<sequence>MPYSYESRNVCQPDGGSRAEINCTVLSGGSATSENYESGQQTQQPLSQNCGNYAEVDEKGIQELANSIIIQPFGLDPTSTVPSVSATEQLMPREYNIDQLLKQYVGELGLWQWIIVLLSVISTSPSSTLPVYLHVSHQHRCRAPGHLEGYLTGLSNLSFDQAARFVGPWPDDNISTEEKANLGNGIRRQFGCLRYRLPTDWLTKNWTQTSETARTSGDLSSDRLIASLTRLDKSNLDLESCLDSYVYQASVYQYPGPVDVEFNLVCENRWLSAMGTSAFMLGMMLGFIFGGWLGDLHGRRPTVLAFSVVEVLAGLSVSLAPNFASYAVLRCLVGIAFTAKVTCLSVLSMELTLAHNRSFISSIRTIFMNFTLPSLLVLAAYLLPDWRSLNSVAMLPSILAVFYITGLPESPRWLLSQGRRLEALCLLRHGYQVNHHHSVCLNNAKKTNNCRMCIFRVKKTSMKDKKDEDEICGLATVTRFGWPDIETQTFTTDNLNIDGSKQAHNSSGSPTDFDPAFNPFDGMIKAEKAYLEQERVRQDSSQSDRQASARVGCLHSLFMPFSTWQLARITIFSLILFTGYVTCMFGLFYYASFIRGHIYIVTLLNTASCLPALLISGGLYRLFRNRRWPLIGVSLLAAFVMLTGGLHTLLARPTSDTLLIICSNLALVFLVAGVNMIYIYVQELFPSQMRTQGLGTASGLGRVGTVICTFINQLEDINGAHGSPLVVYAGVILLFGFGVLVLMPNTTGENLPDVIGQMRQKSPDSCEISTANSNTVKVRQKPGCSIEEPLASRGDRS</sequence>
<evidence type="ECO:0000256" key="2">
    <source>
        <dbReference type="ARBA" id="ARBA00022692"/>
    </source>
</evidence>
<dbReference type="GO" id="GO:0016020">
    <property type="term" value="C:membrane"/>
    <property type="evidence" value="ECO:0007669"/>
    <property type="project" value="UniProtKB-SubCell"/>
</dbReference>
<gene>
    <name evidence="7" type="ORF">PXEA_LOCUS7313</name>
</gene>
<evidence type="ECO:0000259" key="6">
    <source>
        <dbReference type="PROSITE" id="PS50850"/>
    </source>
</evidence>
<feature type="transmembrane region" description="Helical" evidence="5">
    <location>
        <begin position="302"/>
        <end position="321"/>
    </location>
</feature>
<keyword evidence="4 5" id="KW-0472">Membrane</keyword>
<evidence type="ECO:0000256" key="5">
    <source>
        <dbReference type="SAM" id="Phobius"/>
    </source>
</evidence>
<feature type="transmembrane region" description="Helical" evidence="5">
    <location>
        <begin position="327"/>
        <end position="354"/>
    </location>
</feature>
<dbReference type="OrthoDB" id="5141738at2759"/>
<dbReference type="InterPro" id="IPR020846">
    <property type="entry name" value="MFS_dom"/>
</dbReference>
<dbReference type="SUPFAM" id="SSF103473">
    <property type="entry name" value="MFS general substrate transporter"/>
    <property type="match status" value="1"/>
</dbReference>
<feature type="transmembrane region" description="Helical" evidence="5">
    <location>
        <begin position="389"/>
        <end position="407"/>
    </location>
</feature>
<comment type="subcellular location">
    <subcellularLocation>
        <location evidence="1">Membrane</location>
        <topology evidence="1">Multi-pass membrane protein</topology>
    </subcellularLocation>
</comment>
<evidence type="ECO:0000313" key="8">
    <source>
        <dbReference type="Proteomes" id="UP000784294"/>
    </source>
</evidence>
<proteinExistence type="predicted"/>
<dbReference type="InterPro" id="IPR005828">
    <property type="entry name" value="MFS_sugar_transport-like"/>
</dbReference>
<accession>A0A3S5CE67</accession>
<dbReference type="InterPro" id="IPR036259">
    <property type="entry name" value="MFS_trans_sf"/>
</dbReference>
<keyword evidence="8" id="KW-1185">Reference proteome</keyword>
<dbReference type="Pfam" id="PF00083">
    <property type="entry name" value="Sugar_tr"/>
    <property type="match status" value="2"/>
</dbReference>
<dbReference type="Proteomes" id="UP000784294">
    <property type="component" value="Unassembled WGS sequence"/>
</dbReference>
<organism evidence="7 8">
    <name type="scientific">Protopolystoma xenopodis</name>
    <dbReference type="NCBI Taxonomy" id="117903"/>
    <lineage>
        <taxon>Eukaryota</taxon>
        <taxon>Metazoa</taxon>
        <taxon>Spiralia</taxon>
        <taxon>Lophotrochozoa</taxon>
        <taxon>Platyhelminthes</taxon>
        <taxon>Monogenea</taxon>
        <taxon>Polyopisthocotylea</taxon>
        <taxon>Polystomatidea</taxon>
        <taxon>Polystomatidae</taxon>
        <taxon>Protopolystoma</taxon>
    </lineage>
</organism>
<feature type="transmembrane region" description="Helical" evidence="5">
    <location>
        <begin position="366"/>
        <end position="383"/>
    </location>
</feature>
<dbReference type="EMBL" id="CAAALY010019225">
    <property type="protein sequence ID" value="VEL13873.1"/>
    <property type="molecule type" value="Genomic_DNA"/>
</dbReference>
<dbReference type="AlphaFoldDB" id="A0A3S5CE67"/>